<evidence type="ECO:0000256" key="10">
    <source>
        <dbReference type="ARBA" id="ARBA00023065"/>
    </source>
</evidence>
<keyword evidence="11 14" id="KW-0342">GTP-binding</keyword>
<dbReference type="OrthoDB" id="9809127at2"/>
<dbReference type="Pfam" id="PF17910">
    <property type="entry name" value="FeoB_Cyto"/>
    <property type="match status" value="1"/>
</dbReference>
<dbReference type="InterPro" id="IPR006073">
    <property type="entry name" value="GTP-bd"/>
</dbReference>
<feature type="transmembrane region" description="Helical" evidence="16">
    <location>
        <begin position="759"/>
        <end position="781"/>
    </location>
</feature>
<keyword evidence="9 16" id="KW-0408">Iron</keyword>
<feature type="transmembrane region" description="Helical" evidence="16">
    <location>
        <begin position="531"/>
        <end position="551"/>
    </location>
</feature>
<keyword evidence="8 16" id="KW-1133">Transmembrane helix</keyword>
<evidence type="ECO:0000256" key="8">
    <source>
        <dbReference type="ARBA" id="ARBA00022989"/>
    </source>
</evidence>
<keyword evidence="5" id="KW-0997">Cell inner membrane</keyword>
<feature type="transmembrane region" description="Helical" evidence="16">
    <location>
        <begin position="405"/>
        <end position="424"/>
    </location>
</feature>
<keyword evidence="15" id="KW-0460">Magnesium</keyword>
<dbReference type="PANTHER" id="PTHR43185">
    <property type="entry name" value="FERROUS IRON TRANSPORT PROTEIN B"/>
    <property type="match status" value="1"/>
</dbReference>
<dbReference type="AlphaFoldDB" id="A0A239A7L9"/>
<evidence type="ECO:0000256" key="6">
    <source>
        <dbReference type="ARBA" id="ARBA00022692"/>
    </source>
</evidence>
<keyword evidence="12 16" id="KW-0472">Membrane</keyword>
<feature type="transmembrane region" description="Helical" evidence="16">
    <location>
        <begin position="436"/>
        <end position="457"/>
    </location>
</feature>
<protein>
    <recommendedName>
        <fullName evidence="13 16">Ferrous iron transport protein B</fullName>
    </recommendedName>
</protein>
<dbReference type="Proteomes" id="UP000198324">
    <property type="component" value="Unassembled WGS sequence"/>
</dbReference>
<feature type="binding site" evidence="14">
    <location>
        <begin position="118"/>
        <end position="121"/>
    </location>
    <ligand>
        <name>GTP</name>
        <dbReference type="ChEBI" id="CHEBI:37565"/>
        <label>1</label>
    </ligand>
</feature>
<keyword evidence="19" id="KW-1185">Reference proteome</keyword>
<evidence type="ECO:0000256" key="5">
    <source>
        <dbReference type="ARBA" id="ARBA00022519"/>
    </source>
</evidence>
<evidence type="ECO:0000256" key="13">
    <source>
        <dbReference type="NCBIfam" id="TIGR00437"/>
    </source>
</evidence>
<dbReference type="InterPro" id="IPR011642">
    <property type="entry name" value="Gate_dom"/>
</dbReference>
<evidence type="ECO:0000256" key="11">
    <source>
        <dbReference type="ARBA" id="ARBA00023134"/>
    </source>
</evidence>
<feature type="transmembrane region" description="Helical" evidence="16">
    <location>
        <begin position="293"/>
        <end position="317"/>
    </location>
</feature>
<gene>
    <name evidence="18" type="ORF">SAMN04488503_1861</name>
</gene>
<evidence type="ECO:0000256" key="2">
    <source>
        <dbReference type="ARBA" id="ARBA00022448"/>
    </source>
</evidence>
<dbReference type="Pfam" id="PF02421">
    <property type="entry name" value="FeoB_N"/>
    <property type="match status" value="1"/>
</dbReference>
<feature type="domain" description="FeoB-type G" evidence="17">
    <location>
        <begin position="5"/>
        <end position="167"/>
    </location>
</feature>
<feature type="binding site" evidence="15">
    <location>
        <position position="27"/>
    </location>
    <ligand>
        <name>Mg(2+)</name>
        <dbReference type="ChEBI" id="CHEBI:18420"/>
        <label>2</label>
    </ligand>
</feature>
<organism evidence="18 19">
    <name type="scientific">Humidesulfovibrio mexicanus</name>
    <dbReference type="NCBI Taxonomy" id="147047"/>
    <lineage>
        <taxon>Bacteria</taxon>
        <taxon>Pseudomonadati</taxon>
        <taxon>Thermodesulfobacteriota</taxon>
        <taxon>Desulfovibrionia</taxon>
        <taxon>Desulfovibrionales</taxon>
        <taxon>Desulfovibrionaceae</taxon>
        <taxon>Humidesulfovibrio</taxon>
    </lineage>
</organism>
<feature type="binding site" evidence="15">
    <location>
        <position position="26"/>
    </location>
    <ligand>
        <name>Mg(2+)</name>
        <dbReference type="ChEBI" id="CHEBI:18420"/>
        <label>2</label>
    </ligand>
</feature>
<proteinExistence type="inferred from homology"/>
<dbReference type="InterPro" id="IPR027417">
    <property type="entry name" value="P-loop_NTPase"/>
</dbReference>
<dbReference type="SUPFAM" id="SSF52540">
    <property type="entry name" value="P-loop containing nucleoside triphosphate hydrolases"/>
    <property type="match status" value="1"/>
</dbReference>
<feature type="transmembrane region" description="Helical" evidence="16">
    <location>
        <begin position="469"/>
        <end position="493"/>
    </location>
</feature>
<comment type="subcellular location">
    <subcellularLocation>
        <location evidence="1 16">Cell inner membrane</location>
        <topology evidence="1 16">Multi-pass membrane protein</topology>
    </subcellularLocation>
</comment>
<dbReference type="GO" id="GO:0015093">
    <property type="term" value="F:ferrous iron transmembrane transporter activity"/>
    <property type="evidence" value="ECO:0007669"/>
    <property type="project" value="UniProtKB-UniRule"/>
</dbReference>
<dbReference type="PANTHER" id="PTHR43185:SF1">
    <property type="entry name" value="FE(2+) TRANSPORTER FEOB"/>
    <property type="match status" value="1"/>
</dbReference>
<dbReference type="GO" id="GO:0005886">
    <property type="term" value="C:plasma membrane"/>
    <property type="evidence" value="ECO:0007669"/>
    <property type="project" value="UniProtKB-SubCell"/>
</dbReference>
<feature type="transmembrane region" description="Helical" evidence="16">
    <location>
        <begin position="787"/>
        <end position="805"/>
    </location>
</feature>
<feature type="binding site" evidence="14">
    <location>
        <begin position="58"/>
        <end position="61"/>
    </location>
    <ligand>
        <name>GTP</name>
        <dbReference type="ChEBI" id="CHEBI:37565"/>
        <label>1</label>
    </ligand>
</feature>
<evidence type="ECO:0000313" key="18">
    <source>
        <dbReference type="EMBL" id="SNR91078.1"/>
    </source>
</evidence>
<keyword evidence="15" id="KW-0479">Metal-binding</keyword>
<evidence type="ECO:0000256" key="16">
    <source>
        <dbReference type="RuleBase" id="RU362098"/>
    </source>
</evidence>
<dbReference type="PROSITE" id="PS51711">
    <property type="entry name" value="G_FEOB"/>
    <property type="match status" value="1"/>
</dbReference>
<evidence type="ECO:0000256" key="15">
    <source>
        <dbReference type="PIRSR" id="PIRSR603373-2"/>
    </source>
</evidence>
<name>A0A239A7L9_9BACT</name>
<keyword evidence="3" id="KW-1003">Cell membrane</keyword>
<dbReference type="NCBIfam" id="TIGR00437">
    <property type="entry name" value="feoB"/>
    <property type="match status" value="1"/>
</dbReference>
<evidence type="ECO:0000256" key="4">
    <source>
        <dbReference type="ARBA" id="ARBA00022496"/>
    </source>
</evidence>
<dbReference type="InterPro" id="IPR050860">
    <property type="entry name" value="FeoB_GTPase"/>
</dbReference>
<dbReference type="PRINTS" id="PR00326">
    <property type="entry name" value="GTP1OBG"/>
</dbReference>
<feature type="binding site" evidence="15">
    <location>
        <position position="23"/>
    </location>
    <ligand>
        <name>Mg(2+)</name>
        <dbReference type="ChEBI" id="CHEBI:18420"/>
        <label>2</label>
    </ligand>
</feature>
<evidence type="ECO:0000259" key="17">
    <source>
        <dbReference type="PROSITE" id="PS51711"/>
    </source>
</evidence>
<comment type="similarity">
    <text evidence="16">Belongs to the TRAFAC class TrmE-Era-EngA-EngB-Septin-like GTPase superfamily. FeoB GTPase (TC 9.A.8) family.</text>
</comment>
<keyword evidence="4 16" id="KW-0410">Iron transport</keyword>
<dbReference type="InterPro" id="IPR041069">
    <property type="entry name" value="FeoB_Cyto"/>
</dbReference>
<evidence type="ECO:0000256" key="14">
    <source>
        <dbReference type="PIRSR" id="PIRSR603373-1"/>
    </source>
</evidence>
<keyword evidence="7 14" id="KW-0547">Nucleotide-binding</keyword>
<dbReference type="Gene3D" id="1.10.287.1770">
    <property type="match status" value="1"/>
</dbReference>
<keyword evidence="10" id="KW-0406">Ion transport</keyword>
<evidence type="ECO:0000313" key="19">
    <source>
        <dbReference type="Proteomes" id="UP000198324"/>
    </source>
</evidence>
<reference evidence="18 19" key="1">
    <citation type="submission" date="2017-06" db="EMBL/GenBank/DDBJ databases">
        <authorList>
            <person name="Kim H.J."/>
            <person name="Triplett B.A."/>
        </authorList>
    </citation>
    <scope>NUCLEOTIDE SEQUENCE [LARGE SCALE GENOMIC DNA]</scope>
    <source>
        <strain evidence="18 19">DSM 13116</strain>
    </source>
</reference>
<dbReference type="GO" id="GO:0005525">
    <property type="term" value="F:GTP binding"/>
    <property type="evidence" value="ECO:0007669"/>
    <property type="project" value="UniProtKB-KW"/>
</dbReference>
<dbReference type="GO" id="GO:0046872">
    <property type="term" value="F:metal ion binding"/>
    <property type="evidence" value="ECO:0007669"/>
    <property type="project" value="UniProtKB-KW"/>
</dbReference>
<dbReference type="Pfam" id="PF07664">
    <property type="entry name" value="FeoB_C"/>
    <property type="match status" value="1"/>
</dbReference>
<dbReference type="Gene3D" id="3.40.50.300">
    <property type="entry name" value="P-loop containing nucleotide triphosphate hydrolases"/>
    <property type="match status" value="1"/>
</dbReference>
<comment type="function">
    <text evidence="16">Probable transporter of a GTP-driven Fe(2+) uptake system.</text>
</comment>
<evidence type="ECO:0000256" key="9">
    <source>
        <dbReference type="ARBA" id="ARBA00023004"/>
    </source>
</evidence>
<feature type="binding site" evidence="14">
    <location>
        <begin position="37"/>
        <end position="41"/>
    </location>
    <ligand>
        <name>GTP</name>
        <dbReference type="ChEBI" id="CHEBI:37565"/>
        <label>1</label>
    </ligand>
</feature>
<keyword evidence="6 16" id="KW-0812">Transmembrane</keyword>
<accession>A0A239A7L9</accession>
<dbReference type="CDD" id="cd01879">
    <property type="entry name" value="FeoB"/>
    <property type="match status" value="1"/>
</dbReference>
<dbReference type="RefSeq" id="WP_089273992.1">
    <property type="nucleotide sequence ID" value="NZ_FZOC01000003.1"/>
</dbReference>
<feature type="binding site" evidence="14">
    <location>
        <begin position="12"/>
        <end position="19"/>
    </location>
    <ligand>
        <name>GTP</name>
        <dbReference type="ChEBI" id="CHEBI:37565"/>
        <label>1</label>
    </ligand>
</feature>
<dbReference type="FunFam" id="3.40.50.300:FF:000426">
    <property type="entry name" value="Ferrous iron transport protein B"/>
    <property type="match status" value="1"/>
</dbReference>
<evidence type="ECO:0000256" key="1">
    <source>
        <dbReference type="ARBA" id="ARBA00004429"/>
    </source>
</evidence>
<keyword evidence="2 16" id="KW-0813">Transport</keyword>
<evidence type="ECO:0000256" key="7">
    <source>
        <dbReference type="ARBA" id="ARBA00022741"/>
    </source>
</evidence>
<evidence type="ECO:0000256" key="3">
    <source>
        <dbReference type="ARBA" id="ARBA00022475"/>
    </source>
</evidence>
<dbReference type="Pfam" id="PF07670">
    <property type="entry name" value="Gate"/>
    <property type="match status" value="2"/>
</dbReference>
<feature type="transmembrane region" description="Helical" evidence="16">
    <location>
        <begin position="361"/>
        <end position="378"/>
    </location>
</feature>
<sequence>MSCQRVLVALAGQPNCGKSTIFNMLTGARQHVANYPGVTVEKKTGRFRTGDLQVELVDLPGTYSLSSYSLEERVSRDFLLHDGPGVVLDVADASNLKRSLYLTLQLLEMGRPLVLVLNMMDVAGRRGVRLDVDGLSRRLGVPAIAAVGKKGKGAEEIGAALDGLAGQTPGPEVFQAGYGSLEPCIGALAERLSGDPVLASRCPPRWLAIKLLEGDAEAEKLLRTLSPEASGLLAEAQTLRHNFQVRHGQTAADHIARSRHRAAGELARLTTSSSPASGRTLTERVDAVVCQRYLGPVVLLAILFLLYQASIVFGGWVSAQVWPFWGALESLAARLLPAPGFLDDPLLRELGLWCVKSVTSILNYLPIFFILFALIAVLEDSGYMPRMAFILDRVFRRFGLHGQSTLPLILGGVYVGGCAVPAVMATKAIPDERARLATILITPMMNCLAKVPLYLLLIDACFAERAGLALFFIATVTLFMALPVAKVLSLTVLRKKQSAPFIMEMPPYHLPTVKGVLLRAVERVLLFVKKIVTVVLAVAVVVFALISYPGIGTEARARFEAEADTAVRSFLAKAEATAYAGRLGAQDVPELLLFREALREAGRGAGQVRADAADAAFLKRNPLYFEILRGTSADSRQLSRALRTVDATRKRLRRELRTQGFEASFLGMAGRALEPVTRFAGFDWRVNIALLSAFAAKENSAATLGAIYGLDGEGGLAQGMTPLHALALMLFMALYPPCIPASVMVRLQANSTGWMLFSLGYQTLLGLVVATLVFAGGTLLGLTGWQAMWTFYGVCVLATAAMALVPESGCTRAHISQTPIPSTSRGGFS</sequence>
<dbReference type="EMBL" id="FZOC01000003">
    <property type="protein sequence ID" value="SNR91078.1"/>
    <property type="molecule type" value="Genomic_DNA"/>
</dbReference>
<dbReference type="InterPro" id="IPR003373">
    <property type="entry name" value="Fe2_transport_prot-B"/>
</dbReference>
<dbReference type="InterPro" id="IPR030389">
    <property type="entry name" value="G_FEOB_dom"/>
</dbReference>
<evidence type="ECO:0000256" key="12">
    <source>
        <dbReference type="ARBA" id="ARBA00023136"/>
    </source>
</evidence>
<feature type="transmembrane region" description="Helical" evidence="16">
    <location>
        <begin position="725"/>
        <end position="747"/>
    </location>
</feature>
<dbReference type="InterPro" id="IPR011640">
    <property type="entry name" value="Fe2_transport_prot_B_C"/>
</dbReference>